<keyword evidence="11" id="KW-1185">Reference proteome</keyword>
<dbReference type="Pfam" id="PF00445">
    <property type="entry name" value="Ribonuclease_T2"/>
    <property type="match status" value="1"/>
</dbReference>
<feature type="active site" evidence="7">
    <location>
        <position position="114"/>
    </location>
</feature>
<keyword evidence="3" id="KW-0255">Endonuclease</keyword>
<evidence type="ECO:0000256" key="6">
    <source>
        <dbReference type="ARBA" id="ARBA00023239"/>
    </source>
</evidence>
<dbReference type="InterPro" id="IPR033697">
    <property type="entry name" value="Ribonuclease_T2_eukaryotic"/>
</dbReference>
<evidence type="ECO:0000256" key="2">
    <source>
        <dbReference type="ARBA" id="ARBA00022722"/>
    </source>
</evidence>
<feature type="signal peptide" evidence="9">
    <location>
        <begin position="1"/>
        <end position="21"/>
    </location>
</feature>
<feature type="active site" evidence="7">
    <location>
        <position position="60"/>
    </location>
</feature>
<comment type="caution">
    <text evidence="10">The sequence shown here is derived from an EMBL/GenBank/DDBJ whole genome shotgun (WGS) entry which is preliminary data.</text>
</comment>
<feature type="chain" id="PRO_5005528333" evidence="9">
    <location>
        <begin position="22"/>
        <end position="228"/>
    </location>
</feature>
<dbReference type="Proteomes" id="UP000036987">
    <property type="component" value="Unassembled WGS sequence"/>
</dbReference>
<dbReference type="InterPro" id="IPR033130">
    <property type="entry name" value="RNase_T2_His_AS_2"/>
</dbReference>
<keyword evidence="5" id="KW-1015">Disulfide bond</keyword>
<dbReference type="PROSITE" id="PS00530">
    <property type="entry name" value="RNASE_T2_1"/>
    <property type="match status" value="1"/>
</dbReference>
<feature type="active site" evidence="7">
    <location>
        <position position="118"/>
    </location>
</feature>
<evidence type="ECO:0000313" key="11">
    <source>
        <dbReference type="Proteomes" id="UP000036987"/>
    </source>
</evidence>
<keyword evidence="2" id="KW-0540">Nuclease</keyword>
<dbReference type="PROSITE" id="PS00531">
    <property type="entry name" value="RNASE_T2_2"/>
    <property type="match status" value="1"/>
</dbReference>
<proteinExistence type="inferred from homology"/>
<keyword evidence="4" id="KW-0378">Hydrolase</keyword>
<evidence type="ECO:0000256" key="4">
    <source>
        <dbReference type="ARBA" id="ARBA00022801"/>
    </source>
</evidence>
<protein>
    <submittedName>
        <fullName evidence="10">Ribonuclease NW</fullName>
    </submittedName>
</protein>
<evidence type="ECO:0000256" key="3">
    <source>
        <dbReference type="ARBA" id="ARBA00022759"/>
    </source>
</evidence>
<reference evidence="11" key="1">
    <citation type="journal article" date="2016" name="Nature">
        <title>The genome of the seagrass Zostera marina reveals angiosperm adaptation to the sea.</title>
        <authorList>
            <person name="Olsen J.L."/>
            <person name="Rouze P."/>
            <person name="Verhelst B."/>
            <person name="Lin Y.-C."/>
            <person name="Bayer T."/>
            <person name="Collen J."/>
            <person name="Dattolo E."/>
            <person name="De Paoli E."/>
            <person name="Dittami S."/>
            <person name="Maumus F."/>
            <person name="Michel G."/>
            <person name="Kersting A."/>
            <person name="Lauritano C."/>
            <person name="Lohaus R."/>
            <person name="Toepel M."/>
            <person name="Tonon T."/>
            <person name="Vanneste K."/>
            <person name="Amirebrahimi M."/>
            <person name="Brakel J."/>
            <person name="Bostroem C."/>
            <person name="Chovatia M."/>
            <person name="Grimwood J."/>
            <person name="Jenkins J.W."/>
            <person name="Jueterbock A."/>
            <person name="Mraz A."/>
            <person name="Stam W.T."/>
            <person name="Tice H."/>
            <person name="Bornberg-Bauer E."/>
            <person name="Green P.J."/>
            <person name="Pearson G.A."/>
            <person name="Procaccini G."/>
            <person name="Duarte C.M."/>
            <person name="Schmutz J."/>
            <person name="Reusch T.B.H."/>
            <person name="Van de Peer Y."/>
        </authorList>
    </citation>
    <scope>NUCLEOTIDE SEQUENCE [LARGE SCALE GENOMIC DNA]</scope>
    <source>
        <strain evidence="11">cv. Finnish</strain>
    </source>
</reference>
<organism evidence="10 11">
    <name type="scientific">Zostera marina</name>
    <name type="common">Eelgrass</name>
    <dbReference type="NCBI Taxonomy" id="29655"/>
    <lineage>
        <taxon>Eukaryota</taxon>
        <taxon>Viridiplantae</taxon>
        <taxon>Streptophyta</taxon>
        <taxon>Embryophyta</taxon>
        <taxon>Tracheophyta</taxon>
        <taxon>Spermatophyta</taxon>
        <taxon>Magnoliopsida</taxon>
        <taxon>Liliopsida</taxon>
        <taxon>Zosteraceae</taxon>
        <taxon>Zostera</taxon>
    </lineage>
</organism>
<dbReference type="PANTHER" id="PTHR11240">
    <property type="entry name" value="RIBONUCLEASE T2"/>
    <property type="match status" value="1"/>
</dbReference>
<dbReference type="GO" id="GO:0033897">
    <property type="term" value="F:ribonuclease T2 activity"/>
    <property type="evidence" value="ECO:0007669"/>
    <property type="project" value="InterPro"/>
</dbReference>
<dbReference type="PANTHER" id="PTHR11240:SF75">
    <property type="entry name" value="RIBONUCLEASE 3"/>
    <property type="match status" value="1"/>
</dbReference>
<evidence type="ECO:0000256" key="8">
    <source>
        <dbReference type="RuleBase" id="RU004328"/>
    </source>
</evidence>
<gene>
    <name evidence="10" type="ORF">ZOSMA_15G00500</name>
</gene>
<dbReference type="InterPro" id="IPR018188">
    <property type="entry name" value="RNase_T2_His_AS_1"/>
</dbReference>
<dbReference type="GO" id="GO:0006401">
    <property type="term" value="P:RNA catabolic process"/>
    <property type="evidence" value="ECO:0000318"/>
    <property type="project" value="GO_Central"/>
</dbReference>
<dbReference type="CDD" id="cd01061">
    <property type="entry name" value="RNase_T2_euk"/>
    <property type="match status" value="1"/>
</dbReference>
<dbReference type="SUPFAM" id="SSF55895">
    <property type="entry name" value="Ribonuclease Rh-like"/>
    <property type="match status" value="1"/>
</dbReference>
<evidence type="ECO:0000313" key="10">
    <source>
        <dbReference type="EMBL" id="KMZ72712.1"/>
    </source>
</evidence>
<dbReference type="FunFam" id="3.90.730.10:FF:000003">
    <property type="entry name" value="Ribonuclease 3"/>
    <property type="match status" value="1"/>
</dbReference>
<name>A0A0K9PWV2_ZOSMR</name>
<dbReference type="InterPro" id="IPR001568">
    <property type="entry name" value="RNase_T2-like"/>
</dbReference>
<dbReference type="GO" id="GO:0016787">
    <property type="term" value="F:hydrolase activity"/>
    <property type="evidence" value="ECO:0007669"/>
    <property type="project" value="UniProtKB-KW"/>
</dbReference>
<dbReference type="AlphaFoldDB" id="A0A0K9PWV2"/>
<keyword evidence="9" id="KW-0732">Signal</keyword>
<evidence type="ECO:0000256" key="9">
    <source>
        <dbReference type="SAM" id="SignalP"/>
    </source>
</evidence>
<dbReference type="EMBL" id="LFYR01000620">
    <property type="protein sequence ID" value="KMZ72712.1"/>
    <property type="molecule type" value="Genomic_DNA"/>
</dbReference>
<dbReference type="InterPro" id="IPR036430">
    <property type="entry name" value="RNase_T2-like_sf"/>
</dbReference>
<dbReference type="OrthoDB" id="435754at2759"/>
<dbReference type="GO" id="GO:0004521">
    <property type="term" value="F:RNA endonuclease activity"/>
    <property type="evidence" value="ECO:0000318"/>
    <property type="project" value="GO_Central"/>
</dbReference>
<evidence type="ECO:0000256" key="1">
    <source>
        <dbReference type="ARBA" id="ARBA00007469"/>
    </source>
</evidence>
<sequence>MKINFHLPLLVVFLSTFSLEAQQSYDYFYLVLQWPGSFCDSKQGCCYPTTGKPKSDFGIHGLWPNYNDGTYPSNCDANNPFDPSKIDDLMSSMQSEWPTLACPQSDGLKFWSHEWNKHGTCSESILDQHTYFQTALDFKKKLDPLQILQNAGIEPADGSSYSLSSISQALAQGVGGHEVGIQCNVDLSGNAQLFQLYFCLDQAASEIIPCPNSPSSTCSSDGIEFPVF</sequence>
<evidence type="ECO:0000256" key="7">
    <source>
        <dbReference type="PIRSR" id="PIRSR633697-1"/>
    </source>
</evidence>
<dbReference type="GO" id="GO:0003723">
    <property type="term" value="F:RNA binding"/>
    <property type="evidence" value="ECO:0007669"/>
    <property type="project" value="InterPro"/>
</dbReference>
<keyword evidence="6" id="KW-0456">Lyase</keyword>
<accession>A0A0K9PWV2</accession>
<comment type="similarity">
    <text evidence="1 8">Belongs to the RNase T2 family.</text>
</comment>
<dbReference type="Gene3D" id="3.90.730.10">
    <property type="entry name" value="Ribonuclease T2-like"/>
    <property type="match status" value="1"/>
</dbReference>
<evidence type="ECO:0000256" key="5">
    <source>
        <dbReference type="ARBA" id="ARBA00023157"/>
    </source>
</evidence>
<dbReference type="GO" id="GO:0005576">
    <property type="term" value="C:extracellular region"/>
    <property type="evidence" value="ECO:0000318"/>
    <property type="project" value="GO_Central"/>
</dbReference>
<dbReference type="OMA" id="MQKEWPT"/>